<evidence type="ECO:0000256" key="5">
    <source>
        <dbReference type="ARBA" id="ARBA00022833"/>
    </source>
</evidence>
<organism evidence="8 9">
    <name type="scientific">Tetranychus urticae</name>
    <name type="common">Two-spotted spider mite</name>
    <dbReference type="NCBI Taxonomy" id="32264"/>
    <lineage>
        <taxon>Eukaryota</taxon>
        <taxon>Metazoa</taxon>
        <taxon>Ecdysozoa</taxon>
        <taxon>Arthropoda</taxon>
        <taxon>Chelicerata</taxon>
        <taxon>Arachnida</taxon>
        <taxon>Acari</taxon>
        <taxon>Acariformes</taxon>
        <taxon>Trombidiformes</taxon>
        <taxon>Prostigmata</taxon>
        <taxon>Eleutherengona</taxon>
        <taxon>Raphignathae</taxon>
        <taxon>Tetranychoidea</taxon>
        <taxon>Tetranychidae</taxon>
        <taxon>Tetranychus</taxon>
    </lineage>
</organism>
<evidence type="ECO:0000313" key="8">
    <source>
        <dbReference type="EnsemblMetazoa" id="tetur26g02540.1"/>
    </source>
</evidence>
<dbReference type="NCBIfam" id="TIGR00449">
    <property type="entry name" value="tgt_general"/>
    <property type="match status" value="1"/>
</dbReference>
<evidence type="ECO:0000256" key="6">
    <source>
        <dbReference type="HAMAP-Rule" id="MF_03218"/>
    </source>
</evidence>
<dbReference type="SUPFAM" id="SSF51713">
    <property type="entry name" value="tRNA-guanine transglycosylase"/>
    <property type="match status" value="1"/>
</dbReference>
<evidence type="ECO:0000256" key="4">
    <source>
        <dbReference type="ARBA" id="ARBA00022723"/>
    </source>
</evidence>
<evidence type="ECO:0000313" key="9">
    <source>
        <dbReference type="Proteomes" id="UP000015104"/>
    </source>
</evidence>
<dbReference type="GO" id="GO:0008479">
    <property type="term" value="F:tRNA-guanosine(34) queuine transglycosylase activity"/>
    <property type="evidence" value="ECO:0007669"/>
    <property type="project" value="UniProtKB-UniRule"/>
</dbReference>
<comment type="subunit">
    <text evidence="6">Heterodimer of a catalytic subunit and an accessory subunit.</text>
</comment>
<feature type="active site" description="Proton acceptor" evidence="6">
    <location>
        <position position="104"/>
    </location>
</feature>
<dbReference type="EMBL" id="CAEY01000699">
    <property type="status" value="NOT_ANNOTATED_CDS"/>
    <property type="molecule type" value="Genomic_DNA"/>
</dbReference>
<reference evidence="8" key="2">
    <citation type="submission" date="2015-06" db="UniProtKB">
        <authorList>
            <consortium name="EnsemblMetazoa"/>
        </authorList>
    </citation>
    <scope>IDENTIFICATION</scope>
</reference>
<evidence type="ECO:0000256" key="1">
    <source>
        <dbReference type="ARBA" id="ARBA00022676"/>
    </source>
</evidence>
<comment type="similarity">
    <text evidence="6">Belongs to the queuine tRNA-ribosyltransferase family.</text>
</comment>
<accession>T1KY57</accession>
<sequence length="406" mass="44887">MEGDKALNFRIIAKCPKTRARSSHLTLAATSPYGTQTLVKTPVFMPVGTNGTLKGLLPEQIETCGCNMMLSNTYHLASRPGSKIVVAAGGLHKFMNWKNGLLTDSGGFQMVSLSKLMKLDENGVIFTSPYDDSVETTLTPEGATAIQHEIGANIIMQLDDVISSTHSDHDRFVEATHRTIRWYDRCKTQHNGYEAKQNLFPIVQGGLDPELRAFCAQEIAARDPPGIAIGGLSGGECKSDFIKMVACSTENLPENKPRYLMGVGFAVDLILCSALGVDMFDCVYPTRTARFGCALVGLGIKINLKWAVFQNDTSVIEPGCDCYACVNNHKRSMINHLLKKRNTIACHLISQHNVRFQMRFMNKIKDAIASGDLPKLILQTLDQHYKTREDYPDWVLTALEILKIEA</sequence>
<dbReference type="HAMAP" id="MF_00168">
    <property type="entry name" value="Q_tRNA_Tgt"/>
    <property type="match status" value="1"/>
</dbReference>
<keyword evidence="5 6" id="KW-0862">Zinc</keyword>
<feature type="domain" description="tRNA-guanine(15) transglycosylase-like" evidence="7">
    <location>
        <begin position="19"/>
        <end position="385"/>
    </location>
</feature>
<dbReference type="STRING" id="32264.T1KY57"/>
<feature type="region of interest" description="RNA binding" evidence="6">
    <location>
        <begin position="262"/>
        <end position="268"/>
    </location>
</feature>
<name>T1KY57_TETUR</name>
<comment type="subcellular location">
    <subcellularLocation>
        <location evidence="6">Cytoplasm</location>
    </subcellularLocation>
</comment>
<keyword evidence="1 6" id="KW-0328">Glycosyltransferase</keyword>
<comment type="cofactor">
    <cofactor evidence="6">
        <name>Zn(2+)</name>
        <dbReference type="ChEBI" id="CHEBI:29105"/>
    </cofactor>
</comment>
<evidence type="ECO:0000256" key="2">
    <source>
        <dbReference type="ARBA" id="ARBA00022679"/>
    </source>
</evidence>
<feature type="binding site" evidence="6">
    <location>
        <position position="159"/>
    </location>
    <ligand>
        <name>substrate</name>
    </ligand>
</feature>
<feature type="region of interest" description="RNA binding; important for wobble base 34 recognition" evidence="6">
    <location>
        <begin position="286"/>
        <end position="290"/>
    </location>
</feature>
<evidence type="ECO:0000259" key="7">
    <source>
        <dbReference type="Pfam" id="PF01702"/>
    </source>
</evidence>
<dbReference type="Gene3D" id="3.20.20.105">
    <property type="entry name" value="Queuine tRNA-ribosyltransferase-like"/>
    <property type="match status" value="1"/>
</dbReference>
<dbReference type="OMA" id="IDLFDCV"/>
<dbReference type="InterPro" id="IPR002616">
    <property type="entry name" value="tRNA_ribo_trans-like"/>
</dbReference>
<dbReference type="AlphaFoldDB" id="T1KY57"/>
<protein>
    <recommendedName>
        <fullName evidence="6">Queuine tRNA-ribosyltransferase catalytic subunit 1</fullName>
        <ecNumber evidence="6">2.4.2.64</ecNumber>
    </recommendedName>
    <alternativeName>
        <fullName evidence="6">Guanine insertion enzyme</fullName>
    </alternativeName>
    <alternativeName>
        <fullName evidence="6">tRNA-guanine transglycosylase</fullName>
    </alternativeName>
</protein>
<dbReference type="Proteomes" id="UP000015104">
    <property type="component" value="Unassembled WGS sequence"/>
</dbReference>
<keyword evidence="4 6" id="KW-0479">Metal-binding</keyword>
<dbReference type="PANTHER" id="PTHR43530:SF1">
    <property type="entry name" value="QUEUINE TRNA-RIBOSYLTRANSFERASE CATALYTIC SUBUNIT 1"/>
    <property type="match status" value="1"/>
</dbReference>
<feature type="binding site" evidence="6">
    <location>
        <position position="352"/>
    </location>
    <ligand>
        <name>Zn(2+)</name>
        <dbReference type="ChEBI" id="CHEBI:29105"/>
    </ligand>
</feature>
<evidence type="ECO:0000256" key="3">
    <source>
        <dbReference type="ARBA" id="ARBA00022694"/>
    </source>
</evidence>
<feature type="binding site" evidence="6">
    <location>
        <position position="322"/>
    </location>
    <ligand>
        <name>Zn(2+)</name>
        <dbReference type="ChEBI" id="CHEBI:29105"/>
    </ligand>
</feature>
<dbReference type="eggNOG" id="KOG3908">
    <property type="taxonomic scope" value="Eukaryota"/>
</dbReference>
<dbReference type="InterPro" id="IPR036511">
    <property type="entry name" value="TGT-like_sf"/>
</dbReference>
<keyword evidence="2 6" id="KW-0808">Transferase</keyword>
<feature type="binding site" evidence="6">
    <location>
        <position position="204"/>
    </location>
    <ligand>
        <name>substrate</name>
    </ligand>
</feature>
<feature type="binding site" evidence="6">
    <location>
        <begin position="104"/>
        <end position="108"/>
    </location>
    <ligand>
        <name>substrate</name>
    </ligand>
</feature>
<proteinExistence type="inferred from homology"/>
<dbReference type="Pfam" id="PF01702">
    <property type="entry name" value="TGT"/>
    <property type="match status" value="1"/>
</dbReference>
<feature type="binding site" evidence="6">
    <location>
        <position position="231"/>
    </location>
    <ligand>
        <name>substrate</name>
    </ligand>
</feature>
<dbReference type="NCBIfam" id="TIGR00430">
    <property type="entry name" value="Q_tRNA_tgt"/>
    <property type="match status" value="1"/>
</dbReference>
<dbReference type="OrthoDB" id="10249838at2759"/>
<keyword evidence="9" id="KW-1185">Reference proteome</keyword>
<dbReference type="PANTHER" id="PTHR43530">
    <property type="entry name" value="QUEUINE TRNA-RIBOSYLTRANSFERASE CATALYTIC SUBUNIT 1"/>
    <property type="match status" value="1"/>
</dbReference>
<feature type="binding site" evidence="6">
    <location>
        <position position="320"/>
    </location>
    <ligand>
        <name>Zn(2+)</name>
        <dbReference type="ChEBI" id="CHEBI:29105"/>
    </ligand>
</feature>
<keyword evidence="3 6" id="KW-0819">tRNA processing</keyword>
<dbReference type="EC" id="2.4.2.64" evidence="6"/>
<dbReference type="EnsemblMetazoa" id="tetur26g02540.1">
    <property type="protein sequence ID" value="tetur26g02540.1"/>
    <property type="gene ID" value="tetur26g02540"/>
</dbReference>
<reference evidence="9" key="1">
    <citation type="submission" date="2011-08" db="EMBL/GenBank/DDBJ databases">
        <authorList>
            <person name="Rombauts S."/>
        </authorList>
    </citation>
    <scope>NUCLEOTIDE SEQUENCE</scope>
    <source>
        <strain evidence="9">London</strain>
    </source>
</reference>
<dbReference type="GO" id="GO:0046872">
    <property type="term" value="F:metal ion binding"/>
    <property type="evidence" value="ECO:0007669"/>
    <property type="project" value="UniProtKB-KW"/>
</dbReference>
<dbReference type="HOGENOM" id="CLU_022060_1_0_1"/>
<gene>
    <name evidence="8" type="primary">107368392</name>
</gene>
<feature type="binding site" evidence="6">
    <location>
        <position position="325"/>
    </location>
    <ligand>
        <name>Zn(2+)</name>
        <dbReference type="ChEBI" id="CHEBI:29105"/>
    </ligand>
</feature>
<keyword evidence="6" id="KW-0963">Cytoplasm</keyword>
<comment type="function">
    <text evidence="6">Catalytic subunit of the queuine tRNA-ribosyltransferase (TGT) that catalyzes the base-exchange of a guanine (G) residue with queuine (Q) at position 34 (anticodon wobble position) in tRNAs with GU(N) anticodons (tRNA-Asp, -Asn, -His and -Tyr), resulting in the hypermodified nucleoside queuosine (7-(((4,5-cis-dihydroxy-2-cyclopenten-1-yl)amino)methyl)-7-deazaguanosine). Catalysis occurs through a double-displacement mechanism. The nucleophile active site attacks the C1' of nucleotide 34 to detach the guanine base from the RNA, forming a covalent enzyme-RNA intermediate. The proton acceptor active site deprotonates the incoming queuine, allowing a nucleophilic attack on the C1' of the ribose to form the product.</text>
</comment>
<dbReference type="GO" id="GO:0005829">
    <property type="term" value="C:cytosol"/>
    <property type="evidence" value="ECO:0007669"/>
    <property type="project" value="TreeGrafter"/>
</dbReference>
<dbReference type="GO" id="GO:0006400">
    <property type="term" value="P:tRNA modification"/>
    <property type="evidence" value="ECO:0007669"/>
    <property type="project" value="InterPro"/>
</dbReference>
<comment type="catalytic activity">
    <reaction evidence="6">
        <text>guanosine(34) in tRNA + queuine = queuosine(34) in tRNA + guanine</text>
        <dbReference type="Rhea" id="RHEA:16633"/>
        <dbReference type="Rhea" id="RHEA-COMP:10341"/>
        <dbReference type="Rhea" id="RHEA-COMP:18571"/>
        <dbReference type="ChEBI" id="CHEBI:16235"/>
        <dbReference type="ChEBI" id="CHEBI:17433"/>
        <dbReference type="ChEBI" id="CHEBI:74269"/>
        <dbReference type="ChEBI" id="CHEBI:194431"/>
        <dbReference type="EC" id="2.4.2.64"/>
    </reaction>
</comment>
<dbReference type="InterPro" id="IPR004803">
    <property type="entry name" value="TGT"/>
</dbReference>
<feature type="active site" description="Nucleophile" evidence="6">
    <location>
        <position position="281"/>
    </location>
</feature>